<dbReference type="Gene3D" id="3.40.50.620">
    <property type="entry name" value="HUPs"/>
    <property type="match status" value="1"/>
</dbReference>
<dbReference type="PANTHER" id="PTHR38657">
    <property type="entry name" value="SLR1343 PROTEIN"/>
    <property type="match status" value="1"/>
</dbReference>
<dbReference type="EMBL" id="FOYW01000001">
    <property type="protein sequence ID" value="SFR56665.1"/>
    <property type="molecule type" value="Genomic_DNA"/>
</dbReference>
<dbReference type="GO" id="GO:0016829">
    <property type="term" value="F:lyase activity"/>
    <property type="evidence" value="ECO:0007669"/>
    <property type="project" value="UniProtKB-KW"/>
</dbReference>
<dbReference type="Proteomes" id="UP000198644">
    <property type="component" value="Unassembled WGS sequence"/>
</dbReference>
<organism evidence="1 2">
    <name type="scientific">Marinobacter daqiaonensis</name>
    <dbReference type="NCBI Taxonomy" id="650891"/>
    <lineage>
        <taxon>Bacteria</taxon>
        <taxon>Pseudomonadati</taxon>
        <taxon>Pseudomonadota</taxon>
        <taxon>Gammaproteobacteria</taxon>
        <taxon>Pseudomonadales</taxon>
        <taxon>Marinobacteraceae</taxon>
        <taxon>Marinobacter</taxon>
    </lineage>
</organism>
<name>A0A1I6HQD7_9GAMM</name>
<dbReference type="InterPro" id="IPR036134">
    <property type="entry name" value="Crypto/Photolyase_FAD-like_sf"/>
</dbReference>
<evidence type="ECO:0000313" key="1">
    <source>
        <dbReference type="EMBL" id="SFR56665.1"/>
    </source>
</evidence>
<dbReference type="InterPro" id="IPR052551">
    <property type="entry name" value="UV-DNA_repair_photolyase"/>
</dbReference>
<dbReference type="Gene3D" id="1.25.40.80">
    <property type="match status" value="1"/>
</dbReference>
<evidence type="ECO:0000313" key="2">
    <source>
        <dbReference type="Proteomes" id="UP000198644"/>
    </source>
</evidence>
<dbReference type="InterPro" id="IPR014729">
    <property type="entry name" value="Rossmann-like_a/b/a_fold"/>
</dbReference>
<dbReference type="Gene3D" id="1.10.579.10">
    <property type="entry name" value="DNA Cyclobutane Dipyrimidine Photolyase, subunit A, domain 3"/>
    <property type="match status" value="1"/>
</dbReference>
<keyword evidence="1" id="KW-0456">Lyase</keyword>
<reference evidence="1 2" key="1">
    <citation type="submission" date="2016-10" db="EMBL/GenBank/DDBJ databases">
        <authorList>
            <person name="de Groot N.N."/>
        </authorList>
    </citation>
    <scope>NUCLEOTIDE SEQUENCE [LARGE SCALE GENOMIC DNA]</scope>
    <source>
        <strain evidence="1 2">CGMCC 1.9167</strain>
    </source>
</reference>
<proteinExistence type="predicted"/>
<dbReference type="SUPFAM" id="SSF48173">
    <property type="entry name" value="Cryptochrome/photolyase FAD-binding domain"/>
    <property type="match status" value="1"/>
</dbReference>
<dbReference type="InterPro" id="IPR007357">
    <property type="entry name" value="PhrB-like"/>
</dbReference>
<dbReference type="AlphaFoldDB" id="A0A1I6HQD7"/>
<dbReference type="RefSeq" id="WP_092010160.1">
    <property type="nucleotide sequence ID" value="NZ_FOYW01000001.1"/>
</dbReference>
<sequence length="510" mass="59717">MANLILILGDQLSHHISALEGANPDEDRIVMAEVHDEASYTNHHQKKLVLIFSAMRHFARELEKAGWQVCYHHYNRDSRCTSLEQAVAEQVREFRPDRLITTECGEWRLDSQIRQWHKGLDIPVEIRPDSRFFASKKEFADWAKDRKQLRMEFFYREMRRKTGLLMTADDEPEGGQWNFDADNRRKWTGKPPAPAPFRVEPDEVTREVIKLVNEEFGEHFGTTDDFHFAVTADDARAALEHFIEFALPCFGDYQDAMSDTEDWLFHSILSPYLNCGLLEPSDVCEAVARAWYTNQAPINAVEGYIRQILGWREFVRGIYWLKMPDYARENRLGNERSLPEFYWSGDTGMRCMQRTIGSTRRNGHAHHIQRLMVTGNFALLAGVRPEEICDWYLAVYVDAYDWVELPNTLGMVMHADGGYLGSKPYAASGKYIHRMSDYCGQCRYNVNRTTEEDACPFNSLYWHFIDRHRDDFARNPRMALIYRNWERQDNSRRKATLERASRVLENIEKL</sequence>
<protein>
    <submittedName>
        <fullName evidence="1">Deoxyribodipyrimidine photolyase-related protein</fullName>
    </submittedName>
</protein>
<dbReference type="OrthoDB" id="5288100at2"/>
<gene>
    <name evidence="1" type="ORF">SAMN05216203_1422</name>
</gene>
<keyword evidence="2" id="KW-1185">Reference proteome</keyword>
<dbReference type="Pfam" id="PF04244">
    <property type="entry name" value="DPRP"/>
    <property type="match status" value="1"/>
</dbReference>
<dbReference type="STRING" id="650891.SAMN05216203_1422"/>
<dbReference type="Gene3D" id="1.10.10.1710">
    <property type="entry name" value="Deoxyribodipyrimidine photolyase-related"/>
    <property type="match status" value="1"/>
</dbReference>
<accession>A0A1I6HQD7</accession>
<dbReference type="PANTHER" id="PTHR38657:SF1">
    <property type="entry name" value="SLR1343 PROTEIN"/>
    <property type="match status" value="1"/>
</dbReference>